<dbReference type="Pfam" id="PF21597">
    <property type="entry name" value="TetR_C_43"/>
    <property type="match status" value="1"/>
</dbReference>
<dbReference type="AlphaFoldDB" id="A0A9Y2ICM0"/>
<evidence type="ECO:0000259" key="1">
    <source>
        <dbReference type="Pfam" id="PF21597"/>
    </source>
</evidence>
<evidence type="ECO:0000313" key="2">
    <source>
        <dbReference type="EMBL" id="WIX77930.1"/>
    </source>
</evidence>
<dbReference type="InterPro" id="IPR036271">
    <property type="entry name" value="Tet_transcr_reg_TetR-rel_C_sf"/>
</dbReference>
<dbReference type="RefSeq" id="WP_285968665.1">
    <property type="nucleotide sequence ID" value="NZ_CP127294.1"/>
</dbReference>
<proteinExistence type="predicted"/>
<dbReference type="InterPro" id="IPR049445">
    <property type="entry name" value="TetR_SbtR-like_C"/>
</dbReference>
<dbReference type="SUPFAM" id="SSF48498">
    <property type="entry name" value="Tetracyclin repressor-like, C-terminal domain"/>
    <property type="match status" value="1"/>
</dbReference>
<feature type="domain" description="Transcriptional regulator SbtR-like C-terminal" evidence="1">
    <location>
        <begin position="10"/>
        <end position="80"/>
    </location>
</feature>
<reference evidence="2 3" key="1">
    <citation type="submission" date="2023-06" db="EMBL/GenBank/DDBJ databases">
        <authorList>
            <person name="Oyuntsetseg B."/>
            <person name="Kim S.B."/>
        </authorList>
    </citation>
    <scope>NUCLEOTIDE SEQUENCE [LARGE SCALE GENOMIC DNA]</scope>
    <source>
        <strain evidence="2 3">2-15</strain>
    </source>
</reference>
<dbReference type="Proteomes" id="UP001236014">
    <property type="component" value="Chromosome"/>
</dbReference>
<keyword evidence="3" id="KW-1185">Reference proteome</keyword>
<dbReference type="EMBL" id="CP127294">
    <property type="protein sequence ID" value="WIX77930.1"/>
    <property type="molecule type" value="Genomic_DNA"/>
</dbReference>
<dbReference type="KEGG" id="acab:QRX50_42130"/>
<organism evidence="2 3">
    <name type="scientific">Amycolatopsis carbonis</name>
    <dbReference type="NCBI Taxonomy" id="715471"/>
    <lineage>
        <taxon>Bacteria</taxon>
        <taxon>Bacillati</taxon>
        <taxon>Actinomycetota</taxon>
        <taxon>Actinomycetes</taxon>
        <taxon>Pseudonocardiales</taxon>
        <taxon>Pseudonocardiaceae</taxon>
        <taxon>Amycolatopsis</taxon>
    </lineage>
</organism>
<dbReference type="Gene3D" id="1.10.357.10">
    <property type="entry name" value="Tetracycline Repressor, domain 2"/>
    <property type="match status" value="1"/>
</dbReference>
<gene>
    <name evidence="2" type="ORF">QRX50_42130</name>
</gene>
<name>A0A9Y2ICM0_9PSEU</name>
<protein>
    <recommendedName>
        <fullName evidence="1">Transcriptional regulator SbtR-like C-terminal domain-containing protein</fullName>
    </recommendedName>
</protein>
<evidence type="ECO:0000313" key="3">
    <source>
        <dbReference type="Proteomes" id="UP001236014"/>
    </source>
</evidence>
<sequence length="94" mass="9794">MLDTLRGSFAAGRIAPHTRERVTAAFRTILESGVKAGTLRADVNAEDATTLLHGVFLATVDGDGPERSHRLLDLIADAVRAPGIGHPDGAPDPG</sequence>
<accession>A0A9Y2ICM0</accession>